<evidence type="ECO:0000313" key="2">
    <source>
        <dbReference type="Proteomes" id="UP000790709"/>
    </source>
</evidence>
<name>A0ACB8BXA3_9AGAM</name>
<evidence type="ECO:0000313" key="1">
    <source>
        <dbReference type="EMBL" id="KAH7930279.1"/>
    </source>
</evidence>
<protein>
    <submittedName>
        <fullName evidence="1">Uncharacterized protein</fullName>
    </submittedName>
</protein>
<keyword evidence="2" id="KW-1185">Reference proteome</keyword>
<accession>A0ACB8BXA3</accession>
<organism evidence="1 2">
    <name type="scientific">Leucogyrophana mollusca</name>
    <dbReference type="NCBI Taxonomy" id="85980"/>
    <lineage>
        <taxon>Eukaryota</taxon>
        <taxon>Fungi</taxon>
        <taxon>Dikarya</taxon>
        <taxon>Basidiomycota</taxon>
        <taxon>Agaricomycotina</taxon>
        <taxon>Agaricomycetes</taxon>
        <taxon>Agaricomycetidae</taxon>
        <taxon>Boletales</taxon>
        <taxon>Boletales incertae sedis</taxon>
        <taxon>Leucogyrophana</taxon>
    </lineage>
</organism>
<comment type="caution">
    <text evidence="1">The sequence shown here is derived from an EMBL/GenBank/DDBJ whole genome shotgun (WGS) entry which is preliminary data.</text>
</comment>
<sequence length="319" mass="34132">MGALSVLRVIVFSIAILDALAMAIISGLRLDPFGLAAGGFTLLTLPAMYIYGLTRHARVTSMIVFELVVTTLIWALWLVDAVFNTMYAQSDDGYYGCDWSECSLYDASAAFAHIGWFVPLVYSLTLLITAIGSSIRGQGVWTRSVKEVSNAPAPATYPLGPPTWGYAYNGYNVPYPMPTYPQYAANGYLVGGPTPNMSPQQLASPKGEIPPQAGASPYPIHGYYNAPYPMSPYPAYPGAGYPGYPMPPPNMFPAQPVPQNAPAPPVTNPDVTANATPDEGGPRQPIGNLQQERSDKNTQPQIEPLDLGPSASNLSATHT</sequence>
<dbReference type="EMBL" id="MU266333">
    <property type="protein sequence ID" value="KAH7930279.1"/>
    <property type="molecule type" value="Genomic_DNA"/>
</dbReference>
<dbReference type="Proteomes" id="UP000790709">
    <property type="component" value="Unassembled WGS sequence"/>
</dbReference>
<proteinExistence type="predicted"/>
<gene>
    <name evidence="1" type="ORF">BV22DRAFT_1125016</name>
</gene>
<reference evidence="1" key="1">
    <citation type="journal article" date="2021" name="New Phytol.">
        <title>Evolutionary innovations through gain and loss of genes in the ectomycorrhizal Boletales.</title>
        <authorList>
            <person name="Wu G."/>
            <person name="Miyauchi S."/>
            <person name="Morin E."/>
            <person name="Kuo A."/>
            <person name="Drula E."/>
            <person name="Varga T."/>
            <person name="Kohler A."/>
            <person name="Feng B."/>
            <person name="Cao Y."/>
            <person name="Lipzen A."/>
            <person name="Daum C."/>
            <person name="Hundley H."/>
            <person name="Pangilinan J."/>
            <person name="Johnson J."/>
            <person name="Barry K."/>
            <person name="LaButti K."/>
            <person name="Ng V."/>
            <person name="Ahrendt S."/>
            <person name="Min B."/>
            <person name="Choi I.G."/>
            <person name="Park H."/>
            <person name="Plett J.M."/>
            <person name="Magnuson J."/>
            <person name="Spatafora J.W."/>
            <person name="Nagy L.G."/>
            <person name="Henrissat B."/>
            <person name="Grigoriev I.V."/>
            <person name="Yang Z.L."/>
            <person name="Xu J."/>
            <person name="Martin F.M."/>
        </authorList>
    </citation>
    <scope>NUCLEOTIDE SEQUENCE</scope>
    <source>
        <strain evidence="1">KUC20120723A-06</strain>
    </source>
</reference>